<dbReference type="SUPFAM" id="SSF56399">
    <property type="entry name" value="ADP-ribosylation"/>
    <property type="match status" value="1"/>
</dbReference>
<evidence type="ECO:0000256" key="1">
    <source>
        <dbReference type="SAM" id="MobiDB-lite"/>
    </source>
</evidence>
<name>A0ABT0F364_9PSED</name>
<organism evidence="2 3">
    <name type="scientific">Pseudomonas violetae</name>
    <dbReference type="NCBI Taxonomy" id="2915813"/>
    <lineage>
        <taxon>Bacteria</taxon>
        <taxon>Pseudomonadati</taxon>
        <taxon>Pseudomonadota</taxon>
        <taxon>Gammaproteobacteria</taxon>
        <taxon>Pseudomonadales</taxon>
        <taxon>Pseudomonadaceae</taxon>
        <taxon>Pseudomonas</taxon>
    </lineage>
</organism>
<keyword evidence="3" id="KW-1185">Reference proteome</keyword>
<dbReference type="NCBIfam" id="TIGR03696">
    <property type="entry name" value="Rhs_assc_core"/>
    <property type="match status" value="1"/>
</dbReference>
<evidence type="ECO:0000313" key="3">
    <source>
        <dbReference type="Proteomes" id="UP001299876"/>
    </source>
</evidence>
<dbReference type="InterPro" id="IPR022385">
    <property type="entry name" value="Rhs_assc_core"/>
</dbReference>
<dbReference type="Gene3D" id="2.180.10.10">
    <property type="entry name" value="RHS repeat-associated core"/>
    <property type="match status" value="1"/>
</dbReference>
<gene>
    <name evidence="2" type="ORF">L9059_19985</name>
</gene>
<comment type="caution">
    <text evidence="2">The sequence shown here is derived from an EMBL/GenBank/DDBJ whole genome shotgun (WGS) entry which is preliminary data.</text>
</comment>
<sequence length="372" mass="40965">MPTNRETLLCGYNYDPLDRLVDSTFPVTEQATIQRFYQKDRLATEVQGVVQRSIMQHNDQLLGQQQRQTGTVTTRLLTTDQQRSVLSVLDATRSNHLAYTAYGHRSPENGLLSLLGFNGEPPDPVTGCYVLGNGYRAFNPVLMRFNRPDSWSPFGKGGLNAYAYCAGDPVNRLDPTGHAGIFGALKFIGRKLGFRKSSRVVPEAGSTSSTYADVGSTLNQGSVSSGYASINSYSSVSGTPRLPMRSPPGSIAQDSVSTIGPSASVRSRNPNYAKIAPDVTLSELPEQHPKLAAREWAGSIQNVTDEQLAEFVQIPRPGAGIHSEERLAVHARGMALETKRMKKFQSDYQWVGYMNNKGEMSARWERTKIRRT</sequence>
<reference evidence="2 3" key="1">
    <citation type="submission" date="2022-02" db="EMBL/GenBank/DDBJ databases">
        <title>Comparative genomics of the first Antarctic Pseudomonas spp. capable of biotransforming 2,4,6-Trinitrotoluene.</title>
        <authorList>
            <person name="Cabrera M.A."/>
            <person name="Marquez S.L."/>
            <person name="Perez-Donoso J.M."/>
        </authorList>
    </citation>
    <scope>NUCLEOTIDE SEQUENCE [LARGE SCALE GENOMIC DNA]</scope>
    <source>
        <strain evidence="2 3">TNT19</strain>
    </source>
</reference>
<accession>A0ABT0F364</accession>
<feature type="region of interest" description="Disordered" evidence="1">
    <location>
        <begin position="237"/>
        <end position="269"/>
    </location>
</feature>
<feature type="compositionally biased region" description="Polar residues" evidence="1">
    <location>
        <begin position="252"/>
        <end position="269"/>
    </location>
</feature>
<protein>
    <submittedName>
        <fullName evidence="2">RHS repeat-associated core domain-containing protein</fullName>
    </submittedName>
</protein>
<dbReference type="RefSeq" id="WP_247292657.1">
    <property type="nucleotide sequence ID" value="NZ_JAKNRW010000019.1"/>
</dbReference>
<proteinExistence type="predicted"/>
<evidence type="ECO:0000313" key="2">
    <source>
        <dbReference type="EMBL" id="MCK1792418.1"/>
    </source>
</evidence>
<dbReference type="Proteomes" id="UP001299876">
    <property type="component" value="Unassembled WGS sequence"/>
</dbReference>
<dbReference type="EMBL" id="JAKNRW010000019">
    <property type="protein sequence ID" value="MCK1792418.1"/>
    <property type="molecule type" value="Genomic_DNA"/>
</dbReference>